<name>A0A8J3KUG5_9ACTN</name>
<reference evidence="1 2" key="1">
    <citation type="submission" date="2021-01" db="EMBL/GenBank/DDBJ databases">
        <title>Whole genome shotgun sequence of Catellatospora coxensis NBRC 107359.</title>
        <authorList>
            <person name="Komaki H."/>
            <person name="Tamura T."/>
        </authorList>
    </citation>
    <scope>NUCLEOTIDE SEQUENCE [LARGE SCALE GENOMIC DNA]</scope>
    <source>
        <strain evidence="1 2">NBRC 107359</strain>
    </source>
</reference>
<proteinExistence type="predicted"/>
<accession>A0A8J3KUG5</accession>
<dbReference type="RefSeq" id="WP_203696116.1">
    <property type="nucleotide sequence ID" value="NZ_BAAALC010000057.1"/>
</dbReference>
<sequence length="1111" mass="118181">MPQQPTFDVQGALAAMADYPVMLRRLGVIRVIEVDLAGSGIDPADAGPVTVKAKPTWSTRLPDAQVDRPAVTVPAYLSPTRFSLFADGRVDATATKLSVTELDTDSAGVRLLDLARQVVNAERENAAAAAKNPPELPPVSLPNRLSLPSLRNAGICVAQQSRAVDLRNRLESGKDLVSASDDKTVTDARHAVLGHVLDVWDDRTGRWHSLCARRGTYRLPGGTTFTHDDEGPISMAVTARDQAEPDDTLYLHQSLVRWTGWSLVAPRPGQPVVTEDEGRVPSAPEGPGLPGFSVGFTAKPGSLPRLRFGVGYRFQLRIVNAAGHVEPLQPASADFSRAVPAGSAPPAKYLRFEPISSPVVVAQAPMTEGESLETLVIRPDPWPGGIIGSILAPILGTGSTRHLAPPKVNQQLCEEHGGFDNAQGVPDPGRYSLIAQRDAADLATVGTADPNRAGQRYYSGTTLPVSWLADPISRGFALAGLPGGLVKVAFDPVAGQSWPNVRAARLQLIDGTGTPQWNALLRVLTVPVPRGERREVRLSSYLNNADLALLGHLGWLADSGASASTIAAVRADTAAGQCWQITPYRMLTLVNAVRVPVTAPVLDTVAFVDADEPREPGSHRQDLAVAATVHRPSTGTLTMTATWTDLLDDPIEQPAGPENRVRRAIPQVLAAEGRPLPELTVGYAPDPATGAQVRFTATQGFGDTRRRVVSYALTGTTRYMEYFAQRGRVVLRGSTATQVARAGIAPGTDVVRSLDGTLTYRRTIDYTVNEAQGTIARIPSGAIPNDATVEVALVALPVSRPSAGQPLVVDLPSTARPLPPKPAWIVPTFGWTESSANLGRTRTRARSGGGLRVFLERGWYSSGVGEQLAVVLADGSMSGDDEQLRTIVTRRAADPVTARTATPTEFPAAAEFTLAKARVAGIVPVELPERTVSVAAHDVVFDTERKRWACDIVLPPGSQHQPFVSLVLARYQPNSLDGLHLSPVAQVEWVQLAPDRTATAVTELLDLTKVTVTVAGRSPSGTAAVPGQPNAVSVLVQSASGLNPGDLDWTVVGPADGQRLTAAAQPGGTTLWTGTLRLPTSRLLRAYRLVIVEQEQHAGGGRLVYSDVIRL</sequence>
<protein>
    <submittedName>
        <fullName evidence="1">Uncharacterized protein</fullName>
    </submittedName>
</protein>
<keyword evidence="2" id="KW-1185">Reference proteome</keyword>
<evidence type="ECO:0000313" key="2">
    <source>
        <dbReference type="Proteomes" id="UP000630887"/>
    </source>
</evidence>
<organism evidence="1 2">
    <name type="scientific">Catellatospora coxensis</name>
    <dbReference type="NCBI Taxonomy" id="310354"/>
    <lineage>
        <taxon>Bacteria</taxon>
        <taxon>Bacillati</taxon>
        <taxon>Actinomycetota</taxon>
        <taxon>Actinomycetes</taxon>
        <taxon>Micromonosporales</taxon>
        <taxon>Micromonosporaceae</taxon>
        <taxon>Catellatospora</taxon>
    </lineage>
</organism>
<evidence type="ECO:0000313" key="1">
    <source>
        <dbReference type="EMBL" id="GIG09297.1"/>
    </source>
</evidence>
<dbReference type="EMBL" id="BONI01000062">
    <property type="protein sequence ID" value="GIG09297.1"/>
    <property type="molecule type" value="Genomic_DNA"/>
</dbReference>
<dbReference type="AlphaFoldDB" id="A0A8J3KUG5"/>
<gene>
    <name evidence="1" type="ORF">Cco03nite_59970</name>
</gene>
<dbReference type="Proteomes" id="UP000630887">
    <property type="component" value="Unassembled WGS sequence"/>
</dbReference>
<comment type="caution">
    <text evidence="1">The sequence shown here is derived from an EMBL/GenBank/DDBJ whole genome shotgun (WGS) entry which is preliminary data.</text>
</comment>